<organism evidence="2 3">
    <name type="scientific">Paramuricea clavata</name>
    <name type="common">Red gorgonian</name>
    <name type="synonym">Violescent sea-whip</name>
    <dbReference type="NCBI Taxonomy" id="317549"/>
    <lineage>
        <taxon>Eukaryota</taxon>
        <taxon>Metazoa</taxon>
        <taxon>Cnidaria</taxon>
        <taxon>Anthozoa</taxon>
        <taxon>Octocorallia</taxon>
        <taxon>Malacalcyonacea</taxon>
        <taxon>Plexauridae</taxon>
        <taxon>Paramuricea</taxon>
    </lineage>
</organism>
<dbReference type="PANTHER" id="PTHR19446">
    <property type="entry name" value="REVERSE TRANSCRIPTASES"/>
    <property type="match status" value="1"/>
</dbReference>
<evidence type="ECO:0000313" key="2">
    <source>
        <dbReference type="EMBL" id="CAB4018783.1"/>
    </source>
</evidence>
<feature type="domain" description="Endonuclease/exonuclease/phosphatase" evidence="1">
    <location>
        <begin position="3"/>
        <end position="198"/>
    </location>
</feature>
<dbReference type="InterPro" id="IPR005135">
    <property type="entry name" value="Endo/exonuclease/phosphatase"/>
</dbReference>
<accession>A0A7D9EZ21</accession>
<protein>
    <recommendedName>
        <fullName evidence="1">Endonuclease/exonuclease/phosphatase domain-containing protein</fullName>
    </recommendedName>
</protein>
<name>A0A7D9EZ21_PARCT</name>
<evidence type="ECO:0000259" key="1">
    <source>
        <dbReference type="Pfam" id="PF03372"/>
    </source>
</evidence>
<proteinExistence type="predicted"/>
<reference evidence="2" key="1">
    <citation type="submission" date="2020-04" db="EMBL/GenBank/DDBJ databases">
        <authorList>
            <person name="Alioto T."/>
            <person name="Alioto T."/>
            <person name="Gomez Garrido J."/>
        </authorList>
    </citation>
    <scope>NUCLEOTIDE SEQUENCE</scope>
    <source>
        <strain evidence="2">A484AB</strain>
    </source>
</reference>
<dbReference type="Gene3D" id="3.60.10.10">
    <property type="entry name" value="Endonuclease/exonuclease/phosphatase"/>
    <property type="match status" value="1"/>
</dbReference>
<evidence type="ECO:0000313" key="3">
    <source>
        <dbReference type="Proteomes" id="UP001152795"/>
    </source>
</evidence>
<gene>
    <name evidence="2" type="ORF">PACLA_8A027138</name>
</gene>
<sequence length="529" mass="60888">MQKLLESVDVLAISEHWLYADELTILDNLHNDFLYYAKTTEQNNMNTRWKRGQGGVAIVWKKHLKAQRLLLGNDRIVAIKFRMNNQNYVFCSIYFPSTNSNLADFIDTLTCLNAVCTQLSYREEQIIIAGDFNVHVSDPRSGQRENNRGKLLLEMFAEFDMFPVNVDMPCMGPLFTYYSSCGNSVVDYIFASKNIERIVKCVKVGDEHPCNLSYHLPLIAGIEISAGINCHESSNNLENEYERIAWRKCASEQVLEYQRRLNDTITTMDDTLYTSDDVENYYRLICRSIKSSDKCLPRAKKKKRSTNVLTTNDGRTISNPEEIADVWANYYEKLLTPEENTNFDDDFREYIDIEVSDITKNSLAEFDDIFQDPITLKEIEDVLTELPNNKAPGDDGITYEHIKYSGDILAAKLLILYNKIIELEYIPRQLKLGIKIPIPKGGKSCASKFDDHRGITLLCTFNKIFERLVLNRLQNKIRCRHHPLQGAYQAERDALTTSFVIDESTKHCCEENDKVFACYVDVSKAFDKV</sequence>
<dbReference type="SUPFAM" id="SSF56219">
    <property type="entry name" value="DNase I-like"/>
    <property type="match status" value="1"/>
</dbReference>
<dbReference type="EMBL" id="CACRXK020010164">
    <property type="protein sequence ID" value="CAB4018783.1"/>
    <property type="molecule type" value="Genomic_DNA"/>
</dbReference>
<dbReference type="AlphaFoldDB" id="A0A7D9EZ21"/>
<comment type="caution">
    <text evidence="2">The sequence shown here is derived from an EMBL/GenBank/DDBJ whole genome shotgun (WGS) entry which is preliminary data.</text>
</comment>
<dbReference type="Proteomes" id="UP001152795">
    <property type="component" value="Unassembled WGS sequence"/>
</dbReference>
<dbReference type="Pfam" id="PF03372">
    <property type="entry name" value="Exo_endo_phos"/>
    <property type="match status" value="1"/>
</dbReference>
<dbReference type="GO" id="GO:0003824">
    <property type="term" value="F:catalytic activity"/>
    <property type="evidence" value="ECO:0007669"/>
    <property type="project" value="InterPro"/>
</dbReference>
<dbReference type="OrthoDB" id="1938551at2759"/>
<dbReference type="InterPro" id="IPR036691">
    <property type="entry name" value="Endo/exonu/phosph_ase_sf"/>
</dbReference>
<keyword evidence="3" id="KW-1185">Reference proteome</keyword>